<evidence type="ECO:0008006" key="3">
    <source>
        <dbReference type="Google" id="ProtNLM"/>
    </source>
</evidence>
<evidence type="ECO:0000313" key="2">
    <source>
        <dbReference type="Proteomes" id="UP000178794"/>
    </source>
</evidence>
<reference evidence="1 2" key="1">
    <citation type="journal article" date="2016" name="Nat. Commun.">
        <title>Thousands of microbial genomes shed light on interconnected biogeochemical processes in an aquifer system.</title>
        <authorList>
            <person name="Anantharaman K."/>
            <person name="Brown C.T."/>
            <person name="Hug L.A."/>
            <person name="Sharon I."/>
            <person name="Castelle C.J."/>
            <person name="Probst A.J."/>
            <person name="Thomas B.C."/>
            <person name="Singh A."/>
            <person name="Wilkins M.J."/>
            <person name="Karaoz U."/>
            <person name="Brodie E.L."/>
            <person name="Williams K.H."/>
            <person name="Hubbard S.S."/>
            <person name="Banfield J.F."/>
        </authorList>
    </citation>
    <scope>NUCLEOTIDE SEQUENCE [LARGE SCALE GENOMIC DNA]</scope>
</reference>
<accession>A0A1F6DC14</accession>
<comment type="caution">
    <text evidence="1">The sequence shown here is derived from an EMBL/GenBank/DDBJ whole genome shotgun (WGS) entry which is preliminary data.</text>
</comment>
<organism evidence="1 2">
    <name type="scientific">Candidatus Kaiserbacteria bacterium RIFCSPHIGHO2_02_FULL_50_50</name>
    <dbReference type="NCBI Taxonomy" id="1798492"/>
    <lineage>
        <taxon>Bacteria</taxon>
        <taxon>Candidatus Kaiseribacteriota</taxon>
    </lineage>
</organism>
<sequence length="142" mass="14799">MSRRILYTRGVSLLEMLLVVAILGLLASTVFVMLPQGGGETEVVLAAEQLRTELATMRSRARSGEDRASFGVMVATSSYTTIKVEGATTTTLGMELLPTNVTATPALVTFETISGRSAGATITLQSSQASTTIIVSGTGAIQ</sequence>
<dbReference type="InterPro" id="IPR012902">
    <property type="entry name" value="N_methyl_site"/>
</dbReference>
<evidence type="ECO:0000313" key="1">
    <source>
        <dbReference type="EMBL" id="OGG58964.1"/>
    </source>
</evidence>
<protein>
    <recommendedName>
        <fullName evidence="3">General secretion pathway GspH domain-containing protein</fullName>
    </recommendedName>
</protein>
<dbReference type="STRING" id="1798492.A3C89_03705"/>
<name>A0A1F6DC14_9BACT</name>
<dbReference type="SUPFAM" id="SSF54523">
    <property type="entry name" value="Pili subunits"/>
    <property type="match status" value="1"/>
</dbReference>
<dbReference type="PROSITE" id="PS00409">
    <property type="entry name" value="PROKAR_NTER_METHYL"/>
    <property type="match status" value="1"/>
</dbReference>
<dbReference type="EMBL" id="MFLF01000021">
    <property type="protein sequence ID" value="OGG58964.1"/>
    <property type="molecule type" value="Genomic_DNA"/>
</dbReference>
<proteinExistence type="predicted"/>
<dbReference type="InterPro" id="IPR045584">
    <property type="entry name" value="Pilin-like"/>
</dbReference>
<dbReference type="NCBIfam" id="TIGR02532">
    <property type="entry name" value="IV_pilin_GFxxxE"/>
    <property type="match status" value="1"/>
</dbReference>
<dbReference type="Proteomes" id="UP000178794">
    <property type="component" value="Unassembled WGS sequence"/>
</dbReference>
<gene>
    <name evidence="1" type="ORF">A3C89_03705</name>
</gene>
<dbReference type="AlphaFoldDB" id="A0A1F6DC14"/>